<organism evidence="4">
    <name type="scientific">marine metagenome</name>
    <dbReference type="NCBI Taxonomy" id="408172"/>
    <lineage>
        <taxon>unclassified sequences</taxon>
        <taxon>metagenomes</taxon>
        <taxon>ecological metagenomes</taxon>
    </lineage>
</organism>
<name>A0A381P5X6_9ZZZZ</name>
<keyword evidence="2" id="KW-0489">Methyltransferase</keyword>
<evidence type="ECO:0000256" key="2">
    <source>
        <dbReference type="ARBA" id="ARBA00022603"/>
    </source>
</evidence>
<keyword evidence="3" id="KW-0808">Transferase</keyword>
<evidence type="ECO:0000313" key="4">
    <source>
        <dbReference type="EMBL" id="SUZ61053.1"/>
    </source>
</evidence>
<dbReference type="GO" id="GO:0015948">
    <property type="term" value="P:methanogenesis"/>
    <property type="evidence" value="ECO:0007669"/>
    <property type="project" value="InterPro"/>
</dbReference>
<dbReference type="EMBL" id="UINC01000777">
    <property type="protein sequence ID" value="SUZ61053.1"/>
    <property type="molecule type" value="Genomic_DNA"/>
</dbReference>
<dbReference type="Gene3D" id="3.20.20.480">
    <property type="entry name" value="Trimethylamine methyltransferase-like"/>
    <property type="match status" value="1"/>
</dbReference>
<dbReference type="Pfam" id="PF06253">
    <property type="entry name" value="MTTB"/>
    <property type="match status" value="1"/>
</dbReference>
<gene>
    <name evidence="4" type="ORF">METZ01_LOCUS13907</name>
</gene>
<dbReference type="GO" id="GO:0008168">
    <property type="term" value="F:methyltransferase activity"/>
    <property type="evidence" value="ECO:0007669"/>
    <property type="project" value="UniProtKB-KW"/>
</dbReference>
<feature type="non-terminal residue" evidence="4">
    <location>
        <position position="1"/>
    </location>
</feature>
<evidence type="ECO:0000256" key="1">
    <source>
        <dbReference type="ARBA" id="ARBA00007137"/>
    </source>
</evidence>
<evidence type="ECO:0008006" key="5">
    <source>
        <dbReference type="Google" id="ProtNLM"/>
    </source>
</evidence>
<reference evidence="4" key="1">
    <citation type="submission" date="2018-05" db="EMBL/GenBank/DDBJ databases">
        <authorList>
            <person name="Lanie J.A."/>
            <person name="Ng W.-L."/>
            <person name="Kazmierczak K.M."/>
            <person name="Andrzejewski T.M."/>
            <person name="Davidsen T.M."/>
            <person name="Wayne K.J."/>
            <person name="Tettelin H."/>
            <person name="Glass J.I."/>
            <person name="Rusch D."/>
            <person name="Podicherti R."/>
            <person name="Tsui H.-C.T."/>
            <person name="Winkler M.E."/>
        </authorList>
    </citation>
    <scope>NUCLEOTIDE SEQUENCE</scope>
</reference>
<evidence type="ECO:0000256" key="3">
    <source>
        <dbReference type="ARBA" id="ARBA00022679"/>
    </source>
</evidence>
<dbReference type="AlphaFoldDB" id="A0A381P5X6"/>
<dbReference type="InterPro" id="IPR010426">
    <property type="entry name" value="MTTB_MeTrfase"/>
</dbReference>
<proteinExistence type="inferred from homology"/>
<dbReference type="GO" id="GO:0032259">
    <property type="term" value="P:methylation"/>
    <property type="evidence" value="ECO:0007669"/>
    <property type="project" value="UniProtKB-KW"/>
</dbReference>
<sequence length="516" mass="55037">VERGGPSRRAGGRSARIAKRSAEVPLEARAVRPGMPGGAYQPLTQEQMIQIFDAALTLLEDIGMGQATPEFIALVTSAGGTLDQDQRLHFPKAVVRAAIETAAKEFTLHGFSSQHDALIGGQRVHFSTGGAAVLMLEHETSTFRHSSLKDVYEIGRVINALEHVHIYVRTVVARDMETSRELDLNTAYAVMVSTDKPIGTSFFQPEHVHEVAQMFNVALTGDPDGDEFRKRPFCIANNTFVVPPLRFAEDSALCIAEQVRVGMPINLLSAGQAGATSPATLAGSLSQALAECLAGLTCVNLLSPGHPCTMGMWPFVSDLRTGAMSGGSGEEAVLNAAAAQLINWIGLPSGVAAGMADSKLPDQQAGYEKGTTVTLAAQAGANVVFESAGMLASLLACSLETLVIDNDLLGAIARTVRGIEVDTDSLAVDVIREVVEGPGHFLGHEQTLRVMQTEYIYPSVGDRLSPEDWADAGSLDVRARAHQRVEEILSLPAPSHVRPEADALIRELFPIHLDLV</sequence>
<dbReference type="InterPro" id="IPR038601">
    <property type="entry name" value="MttB-like_sf"/>
</dbReference>
<protein>
    <recommendedName>
        <fullName evidence="5">Methyltransferase</fullName>
    </recommendedName>
</protein>
<comment type="similarity">
    <text evidence="1">Belongs to the trimethylamine methyltransferase family.</text>
</comment>
<accession>A0A381P5X6</accession>